<dbReference type="GO" id="GO:0003964">
    <property type="term" value="F:RNA-directed DNA polymerase activity"/>
    <property type="evidence" value="ECO:0007669"/>
    <property type="project" value="UniProtKB-KW"/>
</dbReference>
<dbReference type="PANTHER" id="PTHR33116">
    <property type="entry name" value="REVERSE TRANSCRIPTASE ZINC-BINDING DOMAIN-CONTAINING PROTEIN-RELATED-RELATED"/>
    <property type="match status" value="1"/>
</dbReference>
<protein>
    <submittedName>
        <fullName evidence="3">RNA-directed DNA polymerase, eukaryota</fullName>
    </submittedName>
</protein>
<dbReference type="Pfam" id="PF00078">
    <property type="entry name" value="RVT_1"/>
    <property type="match status" value="1"/>
</dbReference>
<dbReference type="PROSITE" id="PS50878">
    <property type="entry name" value="RT_POL"/>
    <property type="match status" value="1"/>
</dbReference>
<dbReference type="Proteomes" id="UP001151760">
    <property type="component" value="Unassembled WGS sequence"/>
</dbReference>
<accession>A0ABQ5D3P2</accession>
<dbReference type="SUPFAM" id="SSF56672">
    <property type="entry name" value="DNA/RNA polymerases"/>
    <property type="match status" value="1"/>
</dbReference>
<dbReference type="EMBL" id="BQNB010014922">
    <property type="protein sequence ID" value="GJT33965.1"/>
    <property type="molecule type" value="Genomic_DNA"/>
</dbReference>
<proteinExistence type="predicted"/>
<evidence type="ECO:0000259" key="2">
    <source>
        <dbReference type="PROSITE" id="PS50878"/>
    </source>
</evidence>
<feature type="domain" description="Reverse transcriptase" evidence="2">
    <location>
        <begin position="288"/>
        <end position="565"/>
    </location>
</feature>
<evidence type="ECO:0000256" key="1">
    <source>
        <dbReference type="SAM" id="Coils"/>
    </source>
</evidence>
<keyword evidence="1" id="KW-0175">Coiled coil</keyword>
<feature type="coiled-coil region" evidence="1">
    <location>
        <begin position="94"/>
        <end position="121"/>
    </location>
</feature>
<evidence type="ECO:0000313" key="4">
    <source>
        <dbReference type="Proteomes" id="UP001151760"/>
    </source>
</evidence>
<comment type="caution">
    <text evidence="3">The sequence shown here is derived from an EMBL/GenBank/DDBJ whole genome shotgun (WGS) entry which is preliminary data.</text>
</comment>
<dbReference type="PANTHER" id="PTHR33116:SF79">
    <property type="entry name" value="REVERSE TRANSCRIPTASE DOMAIN, ZINC FINGER, CCHC-TYPE-RELATED"/>
    <property type="match status" value="1"/>
</dbReference>
<keyword evidence="3" id="KW-0808">Transferase</keyword>
<keyword evidence="3" id="KW-0548">Nucleotidyltransferase</keyword>
<dbReference type="InterPro" id="IPR000477">
    <property type="entry name" value="RT_dom"/>
</dbReference>
<name>A0ABQ5D3P2_9ASTR</name>
<gene>
    <name evidence="3" type="ORF">Tco_0924384</name>
</gene>
<organism evidence="3 4">
    <name type="scientific">Tanacetum coccineum</name>
    <dbReference type="NCBI Taxonomy" id="301880"/>
    <lineage>
        <taxon>Eukaryota</taxon>
        <taxon>Viridiplantae</taxon>
        <taxon>Streptophyta</taxon>
        <taxon>Embryophyta</taxon>
        <taxon>Tracheophyta</taxon>
        <taxon>Spermatophyta</taxon>
        <taxon>Magnoliopsida</taxon>
        <taxon>eudicotyledons</taxon>
        <taxon>Gunneridae</taxon>
        <taxon>Pentapetalae</taxon>
        <taxon>asterids</taxon>
        <taxon>campanulids</taxon>
        <taxon>Asterales</taxon>
        <taxon>Asteraceae</taxon>
        <taxon>Asteroideae</taxon>
        <taxon>Anthemideae</taxon>
        <taxon>Anthemidinae</taxon>
        <taxon>Tanacetum</taxon>
    </lineage>
</organism>
<keyword evidence="4" id="KW-1185">Reference proteome</keyword>
<dbReference type="InterPro" id="IPR043502">
    <property type="entry name" value="DNA/RNA_pol_sf"/>
</dbReference>
<dbReference type="CDD" id="cd01650">
    <property type="entry name" value="RT_nLTR_like"/>
    <property type="match status" value="1"/>
</dbReference>
<evidence type="ECO:0000313" key="3">
    <source>
        <dbReference type="EMBL" id="GJT33965.1"/>
    </source>
</evidence>
<sequence>MSKLDRFLLSESLVRECSTFSAISLKRYLSDHRPILLRDSVHDYGPTPFRFFHYWLEVDGFEAFVKQVWQELQVDTPYAMINFMNKLKHLKNKIREWNGMRNSFKSRKKDLKNELAVLDETIDKGDASDVLLCKRVEIIKAIQDMDNVKSSETIQKAKITWTIEGDENTKYFHGVINKKRSQNAIRGVLLDGKWVDTPIMVKNEFFNHFKNRFEKPKNVRPTFNMMFPRKLSSIQQLDLEADVTTDEIKKAVWDCGIDKSPGPDGFTFGFYRQFWNLVEQDVVLAVKEFFRMGHIPKGANSSFIALIPKIKEANMVKDFRPISLIGSLYKIIAKLLSNRLVMVLGDIVSDVQTAFVKDRQILDGPFILNELIQWCKVKKKHSFLFKIDFEKAYDSVRWDYLDDILKKFGFGEKWRGWIQECLHSSWGSVIVNGSPTEEFRFFKGLKQGDPLSPFIFILVMESLHIAFARVVDAGMFKGIGLSPSVHLSHMFYADDAVFMGQWSTKNIETIIYVLKCFQQASGLHINLTKSKLMGIGVGEDIVIQAANKIGCGVLKIPFMYLGSIVGANMLRIRSWEEVVSKMEARLSKWKMKTLSIGGRLTLLKSVLGSMPIYHMSIFKVPMKILHRMESIRCHFFNGIERNSKKAVWVKWNKVLAAKERGGLGVSSLYALNRALLFKWVWRFSTQKDSLWARVIQAIHGIDGKVEGRVKFGYKSIWSTLVQEMEMLKQKGIDLFNYMQKKLGNGVDSLFWEEIWRGDMKLNHKFPRLYALEMDKKISVAAKCAQENFVISFRRVPRSGVESSQLNDLISFMNGVVIGVVPDRWFWSLNGMGEYSVSSVRKVIDERCLPGMSNQTRWSKEVPIKINVHAWKVSLDCLPTRLNISRRGIDIPSIICPNCDSVGRISQPSFFWMSSC</sequence>
<reference evidence="3" key="1">
    <citation type="journal article" date="2022" name="Int. J. Mol. Sci.">
        <title>Draft Genome of Tanacetum Coccineum: Genomic Comparison of Closely Related Tanacetum-Family Plants.</title>
        <authorList>
            <person name="Yamashiro T."/>
            <person name="Shiraishi A."/>
            <person name="Nakayama K."/>
            <person name="Satake H."/>
        </authorList>
    </citation>
    <scope>NUCLEOTIDE SEQUENCE</scope>
</reference>
<keyword evidence="3" id="KW-0695">RNA-directed DNA polymerase</keyword>
<reference evidence="3" key="2">
    <citation type="submission" date="2022-01" db="EMBL/GenBank/DDBJ databases">
        <authorList>
            <person name="Yamashiro T."/>
            <person name="Shiraishi A."/>
            <person name="Satake H."/>
            <person name="Nakayama K."/>
        </authorList>
    </citation>
    <scope>NUCLEOTIDE SEQUENCE</scope>
</reference>